<feature type="domain" description="Putative Flp pilus-assembly TadG-like N-terminal" evidence="1">
    <location>
        <begin position="14"/>
        <end position="57"/>
    </location>
</feature>
<dbReference type="InterPro" id="IPR028087">
    <property type="entry name" value="Tad_N"/>
</dbReference>
<evidence type="ECO:0000259" key="1">
    <source>
        <dbReference type="Pfam" id="PF13400"/>
    </source>
</evidence>
<dbReference type="RefSeq" id="WP_239364736.1">
    <property type="nucleotide sequence ID" value="NZ_JAKREW010000008.1"/>
</dbReference>
<protein>
    <submittedName>
        <fullName evidence="2">Pilus assembly protein</fullName>
    </submittedName>
</protein>
<evidence type="ECO:0000313" key="2">
    <source>
        <dbReference type="EMBL" id="MCG7505521.1"/>
    </source>
</evidence>
<accession>A0ABS9QFF1</accession>
<dbReference type="Proteomes" id="UP001201701">
    <property type="component" value="Unassembled WGS sequence"/>
</dbReference>
<name>A0ABS9QFF1_9HYPH</name>
<dbReference type="EMBL" id="JAKREW010000008">
    <property type="protein sequence ID" value="MCG7505521.1"/>
    <property type="molecule type" value="Genomic_DNA"/>
</dbReference>
<keyword evidence="3" id="KW-1185">Reference proteome</keyword>
<reference evidence="2 3" key="1">
    <citation type="submission" date="2022-02" db="EMBL/GenBank/DDBJ databases">
        <title>Draft genome sequence of Mezorhizobium retamae strain IRAMC:0171 isolated from Retama raetam nodules.</title>
        <authorList>
            <person name="Bengaied R."/>
            <person name="Sbissi I."/>
            <person name="Huber K."/>
            <person name="Ghodbane F."/>
            <person name="Nouioui I."/>
            <person name="Tarhouni M."/>
            <person name="Gtari M."/>
        </authorList>
    </citation>
    <scope>NUCLEOTIDE SEQUENCE [LARGE SCALE GENOMIC DNA]</scope>
    <source>
        <strain evidence="2 3">IRAMC:0171</strain>
    </source>
</reference>
<gene>
    <name evidence="2" type="ORF">L4923_10915</name>
</gene>
<dbReference type="Pfam" id="PF13400">
    <property type="entry name" value="Tad"/>
    <property type="match status" value="1"/>
</dbReference>
<comment type="caution">
    <text evidence="2">The sequence shown here is derived from an EMBL/GenBank/DDBJ whole genome shotgun (WGS) entry which is preliminary data.</text>
</comment>
<proteinExistence type="predicted"/>
<organism evidence="2 3">
    <name type="scientific">Mesorhizobium retamae</name>
    <dbReference type="NCBI Taxonomy" id="2912854"/>
    <lineage>
        <taxon>Bacteria</taxon>
        <taxon>Pseudomonadati</taxon>
        <taxon>Pseudomonadota</taxon>
        <taxon>Alphaproteobacteria</taxon>
        <taxon>Hyphomicrobiales</taxon>
        <taxon>Phyllobacteriaceae</taxon>
        <taxon>Mesorhizobium</taxon>
    </lineage>
</organism>
<sequence length="343" mass="36768">MSKLSPKFLKSESGSFMPAFALSMLPLFAVLGMSVDYTSGVNSKNEMQNALDAATLAITTLPITTTLGERQEKLQAFYLANRGDGVATLTGYTVDSDGTAHAKSKASYDMPTNFMRLATIDNVSITVTSAATKTPALVEATFKIDKVSGYWSKKMTLFGTAIGQTTEKALMLIDYQYNNGGGTKGYGTTIVYTPDKYGKLTVVRQTQTCATTALTSPLKIGAFQDGNKQVVCTMTPANSPGAIIDVKTMEKLYLEMKVPSGTPQTLRSNDKTTSNRLYLDGVEVETGQTVDIFRVVPCGKSSSQAWEDGGNAVPAPVSNADFFYTVSGKCEYSQKPSTTALTE</sequence>
<evidence type="ECO:0000313" key="3">
    <source>
        <dbReference type="Proteomes" id="UP001201701"/>
    </source>
</evidence>